<evidence type="ECO:0000313" key="2">
    <source>
        <dbReference type="Proteomes" id="UP000024635"/>
    </source>
</evidence>
<dbReference type="AlphaFoldDB" id="A0A016VXL7"/>
<dbReference type="Proteomes" id="UP000024635">
    <property type="component" value="Unassembled WGS sequence"/>
</dbReference>
<organism evidence="1 2">
    <name type="scientific">Ancylostoma ceylanicum</name>
    <dbReference type="NCBI Taxonomy" id="53326"/>
    <lineage>
        <taxon>Eukaryota</taxon>
        <taxon>Metazoa</taxon>
        <taxon>Ecdysozoa</taxon>
        <taxon>Nematoda</taxon>
        <taxon>Chromadorea</taxon>
        <taxon>Rhabditida</taxon>
        <taxon>Rhabditina</taxon>
        <taxon>Rhabditomorpha</taxon>
        <taxon>Strongyloidea</taxon>
        <taxon>Ancylostomatidae</taxon>
        <taxon>Ancylostomatinae</taxon>
        <taxon>Ancylostoma</taxon>
    </lineage>
</organism>
<keyword evidence="2" id="KW-1185">Reference proteome</keyword>
<proteinExistence type="predicted"/>
<comment type="caution">
    <text evidence="1">The sequence shown here is derived from an EMBL/GenBank/DDBJ whole genome shotgun (WGS) entry which is preliminary data.</text>
</comment>
<name>A0A016VXL7_9BILA</name>
<evidence type="ECO:0000313" key="1">
    <source>
        <dbReference type="EMBL" id="EYC31777.1"/>
    </source>
</evidence>
<gene>
    <name evidence="1" type="primary">Acey_s0003.g1232</name>
    <name evidence="1" type="ORF">Y032_0003g1232</name>
</gene>
<accession>A0A016VXL7</accession>
<protein>
    <submittedName>
        <fullName evidence="1">Uncharacterized protein</fullName>
    </submittedName>
</protein>
<dbReference type="EMBL" id="JARK01001339">
    <property type="protein sequence ID" value="EYC31777.1"/>
    <property type="molecule type" value="Genomic_DNA"/>
</dbReference>
<sequence length="76" mass="8918">MKDICRDESETLEQDRKPWKEFVIRCTQTTDRNHVCIYSVLLPYSENFKTSPHQALLRTKDKLQGASITETEITET</sequence>
<reference evidence="2" key="1">
    <citation type="journal article" date="2015" name="Nat. Genet.">
        <title>The genome and transcriptome of the zoonotic hookworm Ancylostoma ceylanicum identify infection-specific gene families.</title>
        <authorList>
            <person name="Schwarz E.M."/>
            <person name="Hu Y."/>
            <person name="Antoshechkin I."/>
            <person name="Miller M.M."/>
            <person name="Sternberg P.W."/>
            <person name="Aroian R.V."/>
        </authorList>
    </citation>
    <scope>NUCLEOTIDE SEQUENCE</scope>
    <source>
        <strain evidence="2">HY135</strain>
    </source>
</reference>